<dbReference type="AlphaFoldDB" id="A0A498HWH9"/>
<evidence type="ECO:0000313" key="2">
    <source>
        <dbReference type="Proteomes" id="UP000290289"/>
    </source>
</evidence>
<dbReference type="EMBL" id="RDQH01000341">
    <property type="protein sequence ID" value="RXH75160.1"/>
    <property type="molecule type" value="Genomic_DNA"/>
</dbReference>
<accession>A0A498HWH9</accession>
<name>A0A498HWH9_MALDO</name>
<keyword evidence="2" id="KW-1185">Reference proteome</keyword>
<dbReference type="Proteomes" id="UP000290289">
    <property type="component" value="Chromosome 15"/>
</dbReference>
<evidence type="ECO:0000313" key="1">
    <source>
        <dbReference type="EMBL" id="RXH75160.1"/>
    </source>
</evidence>
<gene>
    <name evidence="1" type="ORF">DVH24_029881</name>
</gene>
<proteinExistence type="predicted"/>
<protein>
    <submittedName>
        <fullName evidence="1">Uncharacterized protein</fullName>
    </submittedName>
</protein>
<organism evidence="1 2">
    <name type="scientific">Malus domestica</name>
    <name type="common">Apple</name>
    <name type="synonym">Pyrus malus</name>
    <dbReference type="NCBI Taxonomy" id="3750"/>
    <lineage>
        <taxon>Eukaryota</taxon>
        <taxon>Viridiplantae</taxon>
        <taxon>Streptophyta</taxon>
        <taxon>Embryophyta</taxon>
        <taxon>Tracheophyta</taxon>
        <taxon>Spermatophyta</taxon>
        <taxon>Magnoliopsida</taxon>
        <taxon>eudicotyledons</taxon>
        <taxon>Gunneridae</taxon>
        <taxon>Pentapetalae</taxon>
        <taxon>rosids</taxon>
        <taxon>fabids</taxon>
        <taxon>Rosales</taxon>
        <taxon>Rosaceae</taxon>
        <taxon>Amygdaloideae</taxon>
        <taxon>Maleae</taxon>
        <taxon>Malus</taxon>
    </lineage>
</organism>
<sequence length="185" mass="20657">MIFHCAAVSFEDPIMDSDKDVGNDSDSFVIVSNANSVCSDSESVVGTDSENYVIVSPKNNVATDSGEELFVGSTQQSKNVEKDAYVCSDSDCGESTYSEEVLSDESEQHLKEVDNDSYLSTDSEVYLFDESEQQLKNVDNERYMSTDCVEEPSDGFRKQLKIMDNQHYMDTVLPGKQLKMRHCSC</sequence>
<comment type="caution">
    <text evidence="1">The sequence shown here is derived from an EMBL/GenBank/DDBJ whole genome shotgun (WGS) entry which is preliminary data.</text>
</comment>
<reference evidence="1 2" key="1">
    <citation type="submission" date="2018-10" db="EMBL/GenBank/DDBJ databases">
        <title>A high-quality apple genome assembly.</title>
        <authorList>
            <person name="Hu J."/>
        </authorList>
    </citation>
    <scope>NUCLEOTIDE SEQUENCE [LARGE SCALE GENOMIC DNA]</scope>
    <source>
        <strain evidence="2">cv. HFTH1</strain>
        <tissue evidence="1">Young leaf</tissue>
    </source>
</reference>